<dbReference type="RefSeq" id="WP_344311271.1">
    <property type="nucleotide sequence ID" value="NZ_BAAANY010000010.1"/>
</dbReference>
<proteinExistence type="predicted"/>
<keyword evidence="3" id="KW-0677">Repeat</keyword>
<dbReference type="SUPFAM" id="SSF55021">
    <property type="entry name" value="ACT-like"/>
    <property type="match status" value="2"/>
</dbReference>
<dbReference type="PANTHER" id="PTHR47320:SF1">
    <property type="entry name" value="BIFUNCTIONAL URIDYLYLTRANSFERASE_URIDYLYL-REMOVING ENZYME"/>
    <property type="match status" value="1"/>
</dbReference>
<evidence type="ECO:0000256" key="4">
    <source>
        <dbReference type="ARBA" id="ARBA00022801"/>
    </source>
</evidence>
<dbReference type="Proteomes" id="UP001500618">
    <property type="component" value="Unassembled WGS sequence"/>
</dbReference>
<evidence type="ECO:0000256" key="5">
    <source>
        <dbReference type="ARBA" id="ARBA00022842"/>
    </source>
</evidence>
<dbReference type="PROSITE" id="PS51831">
    <property type="entry name" value="HD"/>
    <property type="match status" value="1"/>
</dbReference>
<keyword evidence="5" id="KW-0460">Magnesium</keyword>
<keyword evidence="1" id="KW-0808">Transferase</keyword>
<comment type="caution">
    <text evidence="9">The sequence shown here is derived from an EMBL/GenBank/DDBJ whole genome shotgun (WGS) entry which is preliminary data.</text>
</comment>
<dbReference type="InterPro" id="IPR002912">
    <property type="entry name" value="ACT_dom"/>
</dbReference>
<feature type="domain" description="ACT" evidence="7">
    <location>
        <begin position="684"/>
        <end position="753"/>
    </location>
</feature>
<dbReference type="Gene3D" id="1.10.3090.10">
    <property type="entry name" value="cca-adding enzyme, domain 2"/>
    <property type="match status" value="1"/>
</dbReference>
<sequence length="753" mass="80365">MKPSDLEGEDISPAGRRAIAGRLDWWLAGLLPDVPGLALVAVGSLGRYECVPGSDVDLVLVHDGLSTVATIADQLWYPIWDSGISLDHSVRTLKQATKVAGEDVRAALGMLDARYVAGDQALADAFGGRLREAWRANAAKNLTALRESTLQRWESFGELAFLLEGDLKEARGGLRDQLAIRGAGYAQVAQGPSVAARDAYQRMLDVRQALHEATGRGKDTLRLQEQETVAERLGLDGTDALLRRVADDARSIAYAADTCWLAVERWTAGQRRTSVLRRRGPDRRPLADGVVEQDGEVVLAREASPDTDSLLPLRVAAAAATARLPISSHTLARLARSPATLAVPWPSAARQTLVTLLGTGDAAVPVWEACDRYGLVERWLPEWSRVRSLPQRNPIHRFTVDRHLVETAAEAARHTRRVSRPDLLLVGSLLHDIGKGLDGDHSVLGAPIAADCAHRMGFVDEDVEVVRTLVLRHLTLAQIATRRDLDDPVTIQTAASAVRGDRSVLDLLHALTEADSVATGAAVWTDWRAGLVATLVERTHALIGAGELPEAPPLNSSLIALADSGELAVWVDDSAVTVVGPDARGLLAAAAGVLTVHRLQVLSADARTVAGMAVVVLVAQPRFGSWPDATLLSGELRRAVRGELDVSGRIAAMRRSYRPTNPAARQPPPPRVVWVAGAASAGSVLELRAADSPGLLYRVTAALESVGAKVERARVSTLGVDAVDAFYLEGPYADAASREPVEKAVLAAADPTA</sequence>
<dbReference type="PANTHER" id="PTHR47320">
    <property type="entry name" value="BIFUNCTIONAL URIDYLYLTRANSFERASE/URIDYLYL-REMOVING ENZYME"/>
    <property type="match status" value="1"/>
</dbReference>
<keyword evidence="4" id="KW-0378">Hydrolase</keyword>
<evidence type="ECO:0000256" key="3">
    <source>
        <dbReference type="ARBA" id="ARBA00022737"/>
    </source>
</evidence>
<dbReference type="InterPro" id="IPR003607">
    <property type="entry name" value="HD/PDEase_dom"/>
</dbReference>
<dbReference type="InterPro" id="IPR043519">
    <property type="entry name" value="NT_sf"/>
</dbReference>
<accession>A0ABN2H6S6</accession>
<dbReference type="CDD" id="cd00077">
    <property type="entry name" value="HDc"/>
    <property type="match status" value="1"/>
</dbReference>
<dbReference type="Pfam" id="PF08335">
    <property type="entry name" value="GlnD_UR_UTase"/>
    <property type="match status" value="1"/>
</dbReference>
<feature type="domain" description="ACT" evidence="7">
    <location>
        <begin position="575"/>
        <end position="651"/>
    </location>
</feature>
<dbReference type="SUPFAM" id="SSF81301">
    <property type="entry name" value="Nucleotidyltransferase"/>
    <property type="match status" value="1"/>
</dbReference>
<dbReference type="InterPro" id="IPR010043">
    <property type="entry name" value="UTase/UR"/>
</dbReference>
<evidence type="ECO:0000259" key="7">
    <source>
        <dbReference type="PROSITE" id="PS51671"/>
    </source>
</evidence>
<dbReference type="GO" id="GO:0016779">
    <property type="term" value="F:nucleotidyltransferase activity"/>
    <property type="evidence" value="ECO:0007669"/>
    <property type="project" value="UniProtKB-KW"/>
</dbReference>
<evidence type="ECO:0000256" key="2">
    <source>
        <dbReference type="ARBA" id="ARBA00022695"/>
    </source>
</evidence>
<dbReference type="NCBIfam" id="NF002895">
    <property type="entry name" value="PRK03381.1"/>
    <property type="match status" value="1"/>
</dbReference>
<dbReference type="Pfam" id="PF01966">
    <property type="entry name" value="HD"/>
    <property type="match status" value="1"/>
</dbReference>
<dbReference type="SMART" id="SM00471">
    <property type="entry name" value="HDc"/>
    <property type="match status" value="1"/>
</dbReference>
<evidence type="ECO:0000256" key="6">
    <source>
        <dbReference type="ARBA" id="ARBA00023268"/>
    </source>
</evidence>
<evidence type="ECO:0000256" key="1">
    <source>
        <dbReference type="ARBA" id="ARBA00022679"/>
    </source>
</evidence>
<evidence type="ECO:0000259" key="8">
    <source>
        <dbReference type="PROSITE" id="PS51831"/>
    </source>
</evidence>
<dbReference type="InterPro" id="IPR013546">
    <property type="entry name" value="PII_UdlTrfase/GS_AdlTrfase"/>
</dbReference>
<name>A0ABN2H6S6_9ACTN</name>
<keyword evidence="10" id="KW-1185">Reference proteome</keyword>
<feature type="domain" description="HD" evidence="8">
    <location>
        <begin position="400"/>
        <end position="498"/>
    </location>
</feature>
<evidence type="ECO:0000313" key="9">
    <source>
        <dbReference type="EMBL" id="GAA1682325.1"/>
    </source>
</evidence>
<evidence type="ECO:0000313" key="10">
    <source>
        <dbReference type="Proteomes" id="UP001500618"/>
    </source>
</evidence>
<gene>
    <name evidence="9" type="ORF">GCM10009765_34410</name>
</gene>
<dbReference type="InterPro" id="IPR006674">
    <property type="entry name" value="HD_domain"/>
</dbReference>
<organism evidence="9 10">
    <name type="scientific">Fodinicola feengrottensis</name>
    <dbReference type="NCBI Taxonomy" id="435914"/>
    <lineage>
        <taxon>Bacteria</taxon>
        <taxon>Bacillati</taxon>
        <taxon>Actinomycetota</taxon>
        <taxon>Actinomycetes</taxon>
        <taxon>Mycobacteriales</taxon>
        <taxon>Fodinicola</taxon>
    </lineage>
</organism>
<keyword evidence="6" id="KW-0511">Multifunctional enzyme</keyword>
<reference evidence="9 10" key="1">
    <citation type="journal article" date="2019" name="Int. J. Syst. Evol. Microbiol.">
        <title>The Global Catalogue of Microorganisms (GCM) 10K type strain sequencing project: providing services to taxonomists for standard genome sequencing and annotation.</title>
        <authorList>
            <consortium name="The Broad Institute Genomics Platform"/>
            <consortium name="The Broad Institute Genome Sequencing Center for Infectious Disease"/>
            <person name="Wu L."/>
            <person name="Ma J."/>
        </authorList>
    </citation>
    <scope>NUCLEOTIDE SEQUENCE [LARGE SCALE GENOMIC DNA]</scope>
    <source>
        <strain evidence="9 10">JCM 14718</strain>
    </source>
</reference>
<dbReference type="InterPro" id="IPR045865">
    <property type="entry name" value="ACT-like_dom_sf"/>
</dbReference>
<dbReference type="EMBL" id="BAAANY010000010">
    <property type="protein sequence ID" value="GAA1682325.1"/>
    <property type="molecule type" value="Genomic_DNA"/>
</dbReference>
<protein>
    <submittedName>
        <fullName evidence="9">[protein-PII] uridylyltransferase</fullName>
    </submittedName>
</protein>
<dbReference type="PROSITE" id="PS51671">
    <property type="entry name" value="ACT"/>
    <property type="match status" value="2"/>
</dbReference>
<keyword evidence="2 9" id="KW-0548">Nucleotidyltransferase</keyword>
<dbReference type="SUPFAM" id="SSF109604">
    <property type="entry name" value="HD-domain/PDEase-like"/>
    <property type="match status" value="1"/>
</dbReference>